<evidence type="ECO:0000313" key="7">
    <source>
        <dbReference type="EMBL" id="CAE7237876.1"/>
    </source>
</evidence>
<evidence type="ECO:0000256" key="1">
    <source>
        <dbReference type="ARBA" id="ARBA00004141"/>
    </source>
</evidence>
<comment type="caution">
    <text evidence="7">The sequence shown here is derived from an EMBL/GenBank/DDBJ whole genome shotgun (WGS) entry which is preliminary data.</text>
</comment>
<proteinExistence type="predicted"/>
<keyword evidence="4 5" id="KW-0472">Membrane</keyword>
<evidence type="ECO:0000259" key="6">
    <source>
        <dbReference type="Pfam" id="PF01490"/>
    </source>
</evidence>
<keyword evidence="2 5" id="KW-0812">Transmembrane</keyword>
<sequence>MNAVILPRIVTHHAVQAGMAAAATSVQVRGKSNAINSVSLLRQYYNRLPIRRKYKRAVMKGTMVMCEKTGQVRIPPLAISGYDDGMLLLNVCCSGIAMSPGLEELFFEPVGEEKRSKWNQVGPNRGSYIQIETFQNVGPGAGNFDKGPGGDFHSVPEGLGAFRQIQTYQHVGPGLGDFDKEDVTSYSEWKLRARCLVVMLLLLLLLVAAVSYLLLQKNGSDVSGVPHAQDFHGHDIHSLETVYDCNAGYTEWQTSWSESKKAFCCRSSGVACEQAAYDCDAGYSQWESMWSSDKKEYCCDQTGRGCSPVSNEPYDCQVGLAHWQSDWTKGKQLWCCSTHALGCADYGYSLSFNCDVGFARWETDWSWAKKHWCCAHEQKGCEVEVHGYWTWVQAPVHVHQEHLHQEHLHQEHLHQEHLHSEQHPVHYNCHAGFHNFVGAWKADKQRWCCNHQGIACTGPNPPAVHLQPKNTWVHVKVEGVWTWRQVPRSEDVPFVVDCSTGLDRSKSWVPKRKAYCCTHEGNVETRVKTAGCIPVTFLQACERVGPQLRARKEGSTCTFRGEEAIVMAAMLELAETAASEASSDDSIFDSDVETSDDEDFSGIPILMTAANIAKNIIGEGILSLPKGLADTGMVSGVLITLAFYAVMVYTFWTLGRVCQATNEKSHRGMGNKVTEGEVFGNVMAATNLLKTLFTCTAYALVIGRNAEDILAPLNSNSWFCSKRGSWVTVLLCILLPLCLLRDMGKLAWTSFLGLLCETGVVCFMIWRLLDGSYQVGGEFYGSQTPETRVHWDDGGPQFWTVSPGTLTLVSSMSTAFLAHYNAPKFYHQLNKRSSRRFFIASSLSFTCALVLFLTCMLVGYLTFGQACQGNILHNYSQRDLGAGVSRFAMLLAVTFGFPIAFTGLRDSALSLFSCSSRRRVWVPLTLGLLTLIGALGWCLDDLGALNSLGGAILGSLITLIFPGLLLTWVYSYLSSSPDWKDELLFWRVEGTFVGHVLVAVGSLLLVFGTLVVVLKNFLDKDI</sequence>
<feature type="transmembrane region" description="Helical" evidence="5">
    <location>
        <begin position="195"/>
        <end position="215"/>
    </location>
</feature>
<feature type="transmembrane region" description="Helical" evidence="5">
    <location>
        <begin position="723"/>
        <end position="740"/>
    </location>
</feature>
<dbReference type="InterPro" id="IPR013057">
    <property type="entry name" value="AA_transpt_TM"/>
</dbReference>
<dbReference type="PANTHER" id="PTHR22950">
    <property type="entry name" value="AMINO ACID TRANSPORTER"/>
    <property type="match status" value="1"/>
</dbReference>
<feature type="transmembrane region" description="Helical" evidence="5">
    <location>
        <begin position="951"/>
        <end position="972"/>
    </location>
</feature>
<feature type="transmembrane region" description="Helical" evidence="5">
    <location>
        <begin position="633"/>
        <end position="657"/>
    </location>
</feature>
<keyword evidence="3 5" id="KW-1133">Transmembrane helix</keyword>
<feature type="transmembrane region" description="Helical" evidence="5">
    <location>
        <begin position="747"/>
        <end position="769"/>
    </location>
</feature>
<dbReference type="OrthoDB" id="28208at2759"/>
<evidence type="ECO:0000313" key="8">
    <source>
        <dbReference type="Proteomes" id="UP000601435"/>
    </source>
</evidence>
<feature type="transmembrane region" description="Helical" evidence="5">
    <location>
        <begin position="678"/>
        <end position="703"/>
    </location>
</feature>
<evidence type="ECO:0000256" key="3">
    <source>
        <dbReference type="ARBA" id="ARBA00022989"/>
    </source>
</evidence>
<feature type="transmembrane region" description="Helical" evidence="5">
    <location>
        <begin position="921"/>
        <end position="939"/>
    </location>
</feature>
<protein>
    <submittedName>
        <fullName evidence="7">Slc38a2 protein</fullName>
    </submittedName>
</protein>
<dbReference type="InterPro" id="IPR056347">
    <property type="entry name" value="Microp_apicomplexa_8"/>
</dbReference>
<dbReference type="Pfam" id="PF23512">
    <property type="entry name" value="Microp_apicomplexa_8"/>
    <property type="match status" value="1"/>
</dbReference>
<dbReference type="GO" id="GO:0016020">
    <property type="term" value="C:membrane"/>
    <property type="evidence" value="ECO:0007669"/>
    <property type="project" value="UniProtKB-SubCell"/>
</dbReference>
<dbReference type="PANTHER" id="PTHR22950:SF652">
    <property type="entry name" value="TRANSMEMBRANE AMINO ACID TRANSPORTER FAMILY PROTEIN"/>
    <property type="match status" value="1"/>
</dbReference>
<name>A0A812L0E2_9DINO</name>
<dbReference type="AlphaFoldDB" id="A0A812L0E2"/>
<feature type="transmembrane region" description="Helical" evidence="5">
    <location>
        <begin position="992"/>
        <end position="1014"/>
    </location>
</feature>
<comment type="subcellular location">
    <subcellularLocation>
        <location evidence="1">Membrane</location>
        <topology evidence="1">Multi-pass membrane protein</topology>
    </subcellularLocation>
</comment>
<gene>
    <name evidence="7" type="primary">slc38a2</name>
    <name evidence="7" type="ORF">SNEC2469_LOCUS4095</name>
</gene>
<feature type="transmembrane region" description="Helical" evidence="5">
    <location>
        <begin position="837"/>
        <end position="863"/>
    </location>
</feature>
<accession>A0A812L0E2</accession>
<feature type="domain" description="Amino acid transporter transmembrane" evidence="6">
    <location>
        <begin position="605"/>
        <end position="966"/>
    </location>
</feature>
<evidence type="ECO:0000256" key="4">
    <source>
        <dbReference type="ARBA" id="ARBA00023136"/>
    </source>
</evidence>
<reference evidence="7" key="1">
    <citation type="submission" date="2021-02" db="EMBL/GenBank/DDBJ databases">
        <authorList>
            <person name="Dougan E. K."/>
            <person name="Rhodes N."/>
            <person name="Thang M."/>
            <person name="Chan C."/>
        </authorList>
    </citation>
    <scope>NUCLEOTIDE SEQUENCE</scope>
</reference>
<evidence type="ECO:0000256" key="5">
    <source>
        <dbReference type="SAM" id="Phobius"/>
    </source>
</evidence>
<organism evidence="7 8">
    <name type="scientific">Symbiodinium necroappetens</name>
    <dbReference type="NCBI Taxonomy" id="1628268"/>
    <lineage>
        <taxon>Eukaryota</taxon>
        <taxon>Sar</taxon>
        <taxon>Alveolata</taxon>
        <taxon>Dinophyceae</taxon>
        <taxon>Suessiales</taxon>
        <taxon>Symbiodiniaceae</taxon>
        <taxon>Symbiodinium</taxon>
    </lineage>
</organism>
<dbReference type="GO" id="GO:0015179">
    <property type="term" value="F:L-amino acid transmembrane transporter activity"/>
    <property type="evidence" value="ECO:0007669"/>
    <property type="project" value="TreeGrafter"/>
</dbReference>
<dbReference type="Proteomes" id="UP000601435">
    <property type="component" value="Unassembled WGS sequence"/>
</dbReference>
<dbReference type="Pfam" id="PF01490">
    <property type="entry name" value="Aa_trans"/>
    <property type="match status" value="1"/>
</dbReference>
<dbReference type="EMBL" id="CAJNJA010008556">
    <property type="protein sequence ID" value="CAE7237876.1"/>
    <property type="molecule type" value="Genomic_DNA"/>
</dbReference>
<feature type="transmembrane region" description="Helical" evidence="5">
    <location>
        <begin position="884"/>
        <end position="901"/>
    </location>
</feature>
<keyword evidence="8" id="KW-1185">Reference proteome</keyword>
<evidence type="ECO:0000256" key="2">
    <source>
        <dbReference type="ARBA" id="ARBA00022692"/>
    </source>
</evidence>